<gene>
    <name evidence="6" type="ORF">GCM10022384_10090</name>
</gene>
<evidence type="ECO:0000313" key="6">
    <source>
        <dbReference type="EMBL" id="GAA3959261.1"/>
    </source>
</evidence>
<protein>
    <recommendedName>
        <fullName evidence="5">Zinc finger DksA/TraR C4-type domain-containing protein</fullName>
    </recommendedName>
</protein>
<dbReference type="PROSITE" id="PS51128">
    <property type="entry name" value="ZF_DKSA_2"/>
    <property type="match status" value="1"/>
</dbReference>
<dbReference type="PANTHER" id="PTHR33823:SF4">
    <property type="entry name" value="GENERAL STRESS PROTEIN 16O"/>
    <property type="match status" value="1"/>
</dbReference>
<keyword evidence="3" id="KW-0862">Zinc</keyword>
<evidence type="ECO:0000256" key="1">
    <source>
        <dbReference type="ARBA" id="ARBA00022723"/>
    </source>
</evidence>
<proteinExistence type="predicted"/>
<evidence type="ECO:0000256" key="3">
    <source>
        <dbReference type="ARBA" id="ARBA00022833"/>
    </source>
</evidence>
<feature type="domain" description="Zinc finger DksA/TraR C4-type" evidence="5">
    <location>
        <begin position="92"/>
        <end position="126"/>
    </location>
</feature>
<keyword evidence="2" id="KW-0863">Zinc-finger</keyword>
<dbReference type="Proteomes" id="UP001500034">
    <property type="component" value="Unassembled WGS sequence"/>
</dbReference>
<name>A0ABP7P3X4_9ACTN</name>
<dbReference type="Pfam" id="PF01258">
    <property type="entry name" value="zf-dskA_traR"/>
    <property type="match status" value="1"/>
</dbReference>
<dbReference type="InterPro" id="IPR000962">
    <property type="entry name" value="Znf_DskA_TraR"/>
</dbReference>
<evidence type="ECO:0000256" key="4">
    <source>
        <dbReference type="PROSITE-ProRule" id="PRU00510"/>
    </source>
</evidence>
<sequence length="129" mass="14814">MVNNQIIGDRDTLVSPRSSLSPEDLAALRDNLDEQRLFREEQLRQIATIPSRADELIQRRSAAQREVRVELVASARMVLADVEAALERMAEGRYGVCHLCRRPIDRERLMIVPQARYCARCQQVREAGR</sequence>
<evidence type="ECO:0000256" key="2">
    <source>
        <dbReference type="ARBA" id="ARBA00022771"/>
    </source>
</evidence>
<keyword evidence="1" id="KW-0479">Metal-binding</keyword>
<reference evidence="7" key="1">
    <citation type="journal article" date="2019" name="Int. J. Syst. Evol. Microbiol.">
        <title>The Global Catalogue of Microorganisms (GCM) 10K type strain sequencing project: providing services to taxonomists for standard genome sequencing and annotation.</title>
        <authorList>
            <consortium name="The Broad Institute Genomics Platform"/>
            <consortium name="The Broad Institute Genome Sequencing Center for Infectious Disease"/>
            <person name="Wu L."/>
            <person name="Ma J."/>
        </authorList>
    </citation>
    <scope>NUCLEOTIDE SEQUENCE [LARGE SCALE GENOMIC DNA]</scope>
    <source>
        <strain evidence="7">JCM 17027</strain>
    </source>
</reference>
<dbReference type="PANTHER" id="PTHR33823">
    <property type="entry name" value="RNA POLYMERASE-BINDING TRANSCRIPTION FACTOR DKSA-RELATED"/>
    <property type="match status" value="1"/>
</dbReference>
<organism evidence="6 7">
    <name type="scientific">Streptomyces marokkonensis</name>
    <dbReference type="NCBI Taxonomy" id="324855"/>
    <lineage>
        <taxon>Bacteria</taxon>
        <taxon>Bacillati</taxon>
        <taxon>Actinomycetota</taxon>
        <taxon>Actinomycetes</taxon>
        <taxon>Kitasatosporales</taxon>
        <taxon>Streptomycetaceae</taxon>
        <taxon>Streptomyces</taxon>
    </lineage>
</organism>
<keyword evidence="7" id="KW-1185">Reference proteome</keyword>
<evidence type="ECO:0000313" key="7">
    <source>
        <dbReference type="Proteomes" id="UP001500034"/>
    </source>
</evidence>
<accession>A0ABP7P3X4</accession>
<dbReference type="SUPFAM" id="SSF57716">
    <property type="entry name" value="Glucocorticoid receptor-like (DNA-binding domain)"/>
    <property type="match status" value="1"/>
</dbReference>
<evidence type="ECO:0000259" key="5">
    <source>
        <dbReference type="Pfam" id="PF01258"/>
    </source>
</evidence>
<feature type="zinc finger region" description="dksA C4-type" evidence="4">
    <location>
        <begin position="97"/>
        <end position="121"/>
    </location>
</feature>
<dbReference type="EMBL" id="BAABCQ010000012">
    <property type="protein sequence ID" value="GAA3959261.1"/>
    <property type="molecule type" value="Genomic_DNA"/>
</dbReference>
<dbReference type="RefSeq" id="WP_345589574.1">
    <property type="nucleotide sequence ID" value="NZ_BAABCQ010000012.1"/>
</dbReference>
<comment type="caution">
    <text evidence="6">The sequence shown here is derived from an EMBL/GenBank/DDBJ whole genome shotgun (WGS) entry which is preliminary data.</text>
</comment>
<dbReference type="Gene3D" id="1.20.120.910">
    <property type="entry name" value="DksA, coiled-coil domain"/>
    <property type="match status" value="1"/>
</dbReference>